<dbReference type="Pfam" id="PF01850">
    <property type="entry name" value="PIN"/>
    <property type="match status" value="1"/>
</dbReference>
<evidence type="ECO:0000256" key="1">
    <source>
        <dbReference type="ARBA" id="ARBA00022649"/>
    </source>
</evidence>
<reference evidence="7 8" key="1">
    <citation type="submission" date="2024-09" db="EMBL/GenBank/DDBJ databases">
        <authorList>
            <person name="Sun Q."/>
            <person name="Mori K."/>
        </authorList>
    </citation>
    <scope>NUCLEOTIDE SEQUENCE [LARGE SCALE GENOMIC DNA]</scope>
    <source>
        <strain evidence="7 8">TBRC 4938</strain>
    </source>
</reference>
<feature type="domain" description="PIN" evidence="6">
    <location>
        <begin position="10"/>
        <end position="127"/>
    </location>
</feature>
<dbReference type="Proteomes" id="UP001589692">
    <property type="component" value="Unassembled WGS sequence"/>
</dbReference>
<evidence type="ECO:0000259" key="6">
    <source>
        <dbReference type="Pfam" id="PF01850"/>
    </source>
</evidence>
<dbReference type="CDD" id="cd18683">
    <property type="entry name" value="PIN_VapC-like"/>
    <property type="match status" value="1"/>
</dbReference>
<keyword evidence="2 5" id="KW-0540">Nuclease</keyword>
<dbReference type="Gene3D" id="3.40.50.1010">
    <property type="entry name" value="5'-nuclease"/>
    <property type="match status" value="1"/>
</dbReference>
<comment type="function">
    <text evidence="5">Toxic component of a toxin-antitoxin (TA) system. An RNase.</text>
</comment>
<keyword evidence="5" id="KW-0800">Toxin</keyword>
<keyword evidence="5" id="KW-0460">Magnesium</keyword>
<dbReference type="PANTHER" id="PTHR39664:SF2">
    <property type="entry name" value="NUCLEIC ACID-BINDING PROTEIN, CONTAINING PIN DOMAIN-RELATED"/>
    <property type="match status" value="1"/>
</dbReference>
<comment type="similarity">
    <text evidence="5">Belongs to the PINc/VapC protein family.</text>
</comment>
<dbReference type="EMBL" id="JBHMAA010000038">
    <property type="protein sequence ID" value="MFB9952832.1"/>
    <property type="molecule type" value="Genomic_DNA"/>
</dbReference>
<evidence type="ECO:0000256" key="2">
    <source>
        <dbReference type="ARBA" id="ARBA00022722"/>
    </source>
</evidence>
<dbReference type="RefSeq" id="WP_377265630.1">
    <property type="nucleotide sequence ID" value="NZ_JBHMAA010000038.1"/>
</dbReference>
<dbReference type="InterPro" id="IPR022907">
    <property type="entry name" value="VapC_family"/>
</dbReference>
<evidence type="ECO:0000256" key="4">
    <source>
        <dbReference type="ARBA" id="ARBA00022801"/>
    </source>
</evidence>
<sequence length="137" mass="14919">MAGAFEVIGIDANVLVRFLVDDDPEQNAAARRFLSGRTADDPAFVSALVIAETAWVLNRRLKYPMPVVSDLLLDLISADGLVVEYTEELDALLSVAQPKADFADYLIFWSARRAGCRSVVTFDETAAKAIPGMELLA</sequence>
<evidence type="ECO:0000313" key="8">
    <source>
        <dbReference type="Proteomes" id="UP001589692"/>
    </source>
</evidence>
<protein>
    <recommendedName>
        <fullName evidence="5">Ribonuclease VapC</fullName>
        <shortName evidence="5">RNase VapC</shortName>
        <ecNumber evidence="5">3.1.-.-</ecNumber>
    </recommendedName>
    <alternativeName>
        <fullName evidence="5">Toxin VapC</fullName>
    </alternativeName>
</protein>
<organism evidence="7 8">
    <name type="scientific">Rhizobium puerariae</name>
    <dbReference type="NCBI Taxonomy" id="1585791"/>
    <lineage>
        <taxon>Bacteria</taxon>
        <taxon>Pseudomonadati</taxon>
        <taxon>Pseudomonadota</taxon>
        <taxon>Alphaproteobacteria</taxon>
        <taxon>Hyphomicrobiales</taxon>
        <taxon>Rhizobiaceae</taxon>
        <taxon>Rhizobium/Agrobacterium group</taxon>
        <taxon>Rhizobium</taxon>
    </lineage>
</organism>
<dbReference type="PANTHER" id="PTHR39664">
    <property type="match status" value="1"/>
</dbReference>
<comment type="cofactor">
    <cofactor evidence="5">
        <name>Mg(2+)</name>
        <dbReference type="ChEBI" id="CHEBI:18420"/>
    </cofactor>
</comment>
<gene>
    <name evidence="5" type="primary">vapC</name>
    <name evidence="7" type="ORF">ACFFP0_28640</name>
</gene>
<keyword evidence="3 5" id="KW-0479">Metal-binding</keyword>
<dbReference type="HAMAP" id="MF_00265">
    <property type="entry name" value="VapC_Nob1"/>
    <property type="match status" value="1"/>
</dbReference>
<proteinExistence type="inferred from homology"/>
<keyword evidence="8" id="KW-1185">Reference proteome</keyword>
<keyword evidence="4 5" id="KW-0378">Hydrolase</keyword>
<dbReference type="EC" id="3.1.-.-" evidence="5"/>
<keyword evidence="1 5" id="KW-1277">Toxin-antitoxin system</keyword>
<dbReference type="SUPFAM" id="SSF88723">
    <property type="entry name" value="PIN domain-like"/>
    <property type="match status" value="1"/>
</dbReference>
<name>A0ABV6AQD3_9HYPH</name>
<dbReference type="InterPro" id="IPR002716">
    <property type="entry name" value="PIN_dom"/>
</dbReference>
<comment type="caution">
    <text evidence="7">The sequence shown here is derived from an EMBL/GenBank/DDBJ whole genome shotgun (WGS) entry which is preliminary data.</text>
</comment>
<evidence type="ECO:0000313" key="7">
    <source>
        <dbReference type="EMBL" id="MFB9952832.1"/>
    </source>
</evidence>
<accession>A0ABV6AQD3</accession>
<dbReference type="InterPro" id="IPR029060">
    <property type="entry name" value="PIN-like_dom_sf"/>
</dbReference>
<feature type="binding site" evidence="5">
    <location>
        <position position="104"/>
    </location>
    <ligand>
        <name>Mg(2+)</name>
        <dbReference type="ChEBI" id="CHEBI:18420"/>
    </ligand>
</feature>
<evidence type="ECO:0000256" key="5">
    <source>
        <dbReference type="HAMAP-Rule" id="MF_00265"/>
    </source>
</evidence>
<evidence type="ECO:0000256" key="3">
    <source>
        <dbReference type="ARBA" id="ARBA00022723"/>
    </source>
</evidence>
<feature type="binding site" evidence="5">
    <location>
        <position position="11"/>
    </location>
    <ligand>
        <name>Mg(2+)</name>
        <dbReference type="ChEBI" id="CHEBI:18420"/>
    </ligand>
</feature>